<feature type="chain" id="PRO_5039769473" description="Phosphatidylserine decarboxylase beta chain" evidence="11">
    <location>
        <begin position="1"/>
        <end position="190"/>
    </location>
</feature>
<keyword evidence="8 11" id="KW-0456">Lyase</keyword>
<protein>
    <recommendedName>
        <fullName evidence="11">Phosphatidylserine decarboxylase proenzyme</fullName>
        <ecNumber evidence="11">4.1.1.65</ecNumber>
    </recommendedName>
    <component>
        <recommendedName>
            <fullName evidence="11">Phosphatidylserine decarboxylase alpha chain</fullName>
        </recommendedName>
    </component>
    <component>
        <recommendedName>
            <fullName evidence="11">Phosphatidylserine decarboxylase beta chain</fullName>
        </recommendedName>
    </component>
</protein>
<reference evidence="13" key="2">
    <citation type="journal article" date="2021" name="PeerJ">
        <title>Extensive microbial diversity within the chicken gut microbiome revealed by metagenomics and culture.</title>
        <authorList>
            <person name="Gilroy R."/>
            <person name="Ravi A."/>
            <person name="Getino M."/>
            <person name="Pursley I."/>
            <person name="Horton D.L."/>
            <person name="Alikhan N.F."/>
            <person name="Baker D."/>
            <person name="Gharbi K."/>
            <person name="Hall N."/>
            <person name="Watson M."/>
            <person name="Adriaenssens E.M."/>
            <person name="Foster-Nyarko E."/>
            <person name="Jarju S."/>
            <person name="Secka A."/>
            <person name="Antonio M."/>
            <person name="Oren A."/>
            <person name="Chaudhuri R.R."/>
            <person name="La Ragione R."/>
            <person name="Hildebrand F."/>
            <person name="Pallen M.J."/>
        </authorList>
    </citation>
    <scope>NUCLEOTIDE SEQUENCE</scope>
    <source>
        <strain evidence="13">2889</strain>
    </source>
</reference>
<comment type="function">
    <text evidence="11">Catalyzes the formation of phosphatidylethanolamine (PtdEtn) from phosphatidylserine (PtdSer).</text>
</comment>
<dbReference type="InterPro" id="IPR033175">
    <property type="entry name" value="PSD-A"/>
</dbReference>
<organism evidence="13 14">
    <name type="scientific">Candidatus Pullibacteroides excrementavium</name>
    <dbReference type="NCBI Taxonomy" id="2840905"/>
    <lineage>
        <taxon>Bacteria</taxon>
        <taxon>Pseudomonadati</taxon>
        <taxon>Bacteroidota</taxon>
        <taxon>Bacteroidia</taxon>
        <taxon>Bacteroidales</taxon>
        <taxon>Candidatus Pullibacteroides</taxon>
    </lineage>
</organism>
<evidence type="ECO:0000313" key="14">
    <source>
        <dbReference type="Proteomes" id="UP000823612"/>
    </source>
</evidence>
<accession>A0A9D9H0V4</accession>
<keyword evidence="12" id="KW-1133">Transmembrane helix</keyword>
<proteinExistence type="inferred from homology"/>
<keyword evidence="6 11" id="KW-0865">Zymogen</keyword>
<feature type="transmembrane region" description="Helical" evidence="12">
    <location>
        <begin position="36"/>
        <end position="56"/>
    </location>
</feature>
<evidence type="ECO:0000256" key="4">
    <source>
        <dbReference type="ARBA" id="ARBA00023098"/>
    </source>
</evidence>
<comment type="PTM">
    <text evidence="11">Is synthesized initially as an inactive proenzyme. Formation of the active enzyme involves a self-maturation process in which the active site pyruvoyl group is generated from an internal serine residue via an autocatalytic post-translational modification. Two non-identical subunits are generated from the proenzyme in this reaction, and the pyruvate is formed at the N-terminus of the alpha chain, which is derived from the carboxyl end of the proenzyme. The post-translation cleavage follows an unusual pathway, termed non-hydrolytic serinolysis, in which the side chain hydroxyl group of the serine supplies its oxygen atom to form the C-terminus of the beta chain, while the remainder of the serine residue undergoes an oxidative deamination to produce ammonia and the pyruvoyl prosthetic group on the alpha chain.</text>
</comment>
<dbReference type="GO" id="GO:0004609">
    <property type="term" value="F:phosphatidylserine decarboxylase activity"/>
    <property type="evidence" value="ECO:0007669"/>
    <property type="project" value="UniProtKB-UniRule"/>
</dbReference>
<evidence type="ECO:0000256" key="1">
    <source>
        <dbReference type="ARBA" id="ARBA00022475"/>
    </source>
</evidence>
<comment type="catalytic activity">
    <reaction evidence="11">
        <text>a 1,2-diacyl-sn-glycero-3-phospho-L-serine + H(+) = a 1,2-diacyl-sn-glycero-3-phosphoethanolamine + CO2</text>
        <dbReference type="Rhea" id="RHEA:20828"/>
        <dbReference type="ChEBI" id="CHEBI:15378"/>
        <dbReference type="ChEBI" id="CHEBI:16526"/>
        <dbReference type="ChEBI" id="CHEBI:57262"/>
        <dbReference type="ChEBI" id="CHEBI:64612"/>
        <dbReference type="EC" id="4.1.1.65"/>
    </reaction>
</comment>
<dbReference type="NCBIfam" id="NF003678">
    <property type="entry name" value="PRK05305.1-2"/>
    <property type="match status" value="1"/>
</dbReference>
<evidence type="ECO:0000256" key="11">
    <source>
        <dbReference type="HAMAP-Rule" id="MF_00664"/>
    </source>
</evidence>
<keyword evidence="4 11" id="KW-0443">Lipid metabolism</keyword>
<keyword evidence="3 11" id="KW-0210">Decarboxylase</keyword>
<keyword evidence="5 11" id="KW-0472">Membrane</keyword>
<evidence type="ECO:0000256" key="7">
    <source>
        <dbReference type="ARBA" id="ARBA00023209"/>
    </source>
</evidence>
<evidence type="ECO:0000256" key="3">
    <source>
        <dbReference type="ARBA" id="ARBA00022793"/>
    </source>
</evidence>
<evidence type="ECO:0000256" key="5">
    <source>
        <dbReference type="ARBA" id="ARBA00023136"/>
    </source>
</evidence>
<evidence type="ECO:0000256" key="12">
    <source>
        <dbReference type="SAM" id="Phobius"/>
    </source>
</evidence>
<dbReference type="AlphaFoldDB" id="A0A9D9H0V4"/>
<keyword evidence="1 11" id="KW-1003">Cell membrane</keyword>
<dbReference type="PANTHER" id="PTHR35809">
    <property type="entry name" value="ARCHAETIDYLSERINE DECARBOXYLASE PROENZYME-RELATED"/>
    <property type="match status" value="1"/>
</dbReference>
<dbReference type="PANTHER" id="PTHR35809:SF1">
    <property type="entry name" value="ARCHAETIDYLSERINE DECARBOXYLASE PROENZYME-RELATED"/>
    <property type="match status" value="1"/>
</dbReference>
<comment type="subcellular location">
    <subcellularLocation>
        <location evidence="11">Cell membrane</location>
        <topology evidence="11">Peripheral membrane protein</topology>
    </subcellularLocation>
</comment>
<gene>
    <name evidence="11" type="primary">psd</name>
    <name evidence="13" type="ORF">IAB08_02830</name>
</gene>
<dbReference type="InterPro" id="IPR003817">
    <property type="entry name" value="PS_Dcarbxylase"/>
</dbReference>
<sequence length="223" mass="24796">MFGYSIHKEGGASIAWVSLLLILVCLLVFLSQSGSWLLWLLLGLCFCLWLLVVSFFRIPQRTYLEAGDSSIMAPADGRVVDITEMEEPEYFKTVCTRISVFMSASNVHVNRYPVSGKVVYSCYHPGKFLVAWHEKSSVTNEHNTVVIRTVDGTDVLVRQIAGAVARRIVSYAEPEAEVKALDELGFIKFGSRVDVFFPVGTRVCVREGQKVRGGLDVLAEISI</sequence>
<feature type="active site" description="Schiff-base intermediate with substrate; via pyruvic acid" evidence="11">
    <location>
        <position position="191"/>
    </location>
</feature>
<feature type="modified residue" description="Pyruvic acid (Ser); by autocatalysis" evidence="11">
    <location>
        <position position="191"/>
    </location>
</feature>
<comment type="similarity">
    <text evidence="11">Belongs to the phosphatidylserine decarboxylase family. PSD-A subfamily.</text>
</comment>
<evidence type="ECO:0000313" key="13">
    <source>
        <dbReference type="EMBL" id="MBO8432216.1"/>
    </source>
</evidence>
<keyword evidence="7 11" id="KW-0594">Phospholipid biosynthesis</keyword>
<comment type="cofactor">
    <cofactor evidence="11">
        <name>pyruvate</name>
        <dbReference type="ChEBI" id="CHEBI:15361"/>
    </cofactor>
    <text evidence="11">Binds 1 pyruvoyl group covalently per subunit.</text>
</comment>
<name>A0A9D9H0V4_9BACT</name>
<dbReference type="Pfam" id="PF02666">
    <property type="entry name" value="PS_Dcarbxylase"/>
    <property type="match status" value="1"/>
</dbReference>
<evidence type="ECO:0000256" key="8">
    <source>
        <dbReference type="ARBA" id="ARBA00023239"/>
    </source>
</evidence>
<evidence type="ECO:0000256" key="9">
    <source>
        <dbReference type="ARBA" id="ARBA00023264"/>
    </source>
</evidence>
<dbReference type="HAMAP" id="MF_00664">
    <property type="entry name" value="PS_decarb_PSD_A"/>
    <property type="match status" value="1"/>
</dbReference>
<dbReference type="Proteomes" id="UP000823612">
    <property type="component" value="Unassembled WGS sequence"/>
</dbReference>
<reference evidence="13" key="1">
    <citation type="submission" date="2020-10" db="EMBL/GenBank/DDBJ databases">
        <authorList>
            <person name="Gilroy R."/>
        </authorList>
    </citation>
    <scope>NUCLEOTIDE SEQUENCE</scope>
    <source>
        <strain evidence="13">2889</strain>
    </source>
</reference>
<feature type="transmembrane region" description="Helical" evidence="12">
    <location>
        <begin position="12"/>
        <end position="30"/>
    </location>
</feature>
<evidence type="ECO:0000256" key="2">
    <source>
        <dbReference type="ARBA" id="ARBA00022516"/>
    </source>
</evidence>
<feature type="site" description="Cleavage (non-hydrolytic); by autocatalysis" evidence="11">
    <location>
        <begin position="190"/>
        <end position="191"/>
    </location>
</feature>
<dbReference type="GO" id="GO:0006646">
    <property type="term" value="P:phosphatidylethanolamine biosynthetic process"/>
    <property type="evidence" value="ECO:0007669"/>
    <property type="project" value="UniProtKB-UniRule"/>
</dbReference>
<keyword evidence="9 11" id="KW-1208">Phospholipid metabolism</keyword>
<keyword evidence="12" id="KW-0812">Transmembrane</keyword>
<keyword evidence="2 11" id="KW-0444">Lipid biosynthesis</keyword>
<evidence type="ECO:0000256" key="6">
    <source>
        <dbReference type="ARBA" id="ARBA00023145"/>
    </source>
</evidence>
<keyword evidence="10 11" id="KW-0670">Pyruvate</keyword>
<evidence type="ECO:0000256" key="10">
    <source>
        <dbReference type="ARBA" id="ARBA00023317"/>
    </source>
</evidence>
<comment type="caution">
    <text evidence="13">The sequence shown here is derived from an EMBL/GenBank/DDBJ whole genome shotgun (WGS) entry which is preliminary data.</text>
</comment>
<dbReference type="GO" id="GO:0005886">
    <property type="term" value="C:plasma membrane"/>
    <property type="evidence" value="ECO:0007669"/>
    <property type="project" value="UniProtKB-SubCell"/>
</dbReference>
<comment type="subunit">
    <text evidence="11">Heterodimer of a large membrane-associated beta subunit and a small pyruvoyl-containing alpha subunit.</text>
</comment>
<dbReference type="EMBL" id="JADIMZ010000035">
    <property type="protein sequence ID" value="MBO8432216.1"/>
    <property type="molecule type" value="Genomic_DNA"/>
</dbReference>
<comment type="pathway">
    <text evidence="11">Phospholipid metabolism; phosphatidylethanolamine biosynthesis; phosphatidylethanolamine from CDP-diacylglycerol: step 2/2.</text>
</comment>
<feature type="chain" id="PRO_5039769472" description="Phosphatidylserine decarboxylase alpha chain" evidence="11">
    <location>
        <begin position="191"/>
        <end position="223"/>
    </location>
</feature>
<dbReference type="EC" id="4.1.1.65" evidence="11"/>